<dbReference type="Gene3D" id="1.10.510.10">
    <property type="entry name" value="Transferase(Phosphotransferase) domain 1"/>
    <property type="match status" value="1"/>
</dbReference>
<name>A0AAX6MB56_9PEZI</name>
<reference evidence="2 3" key="1">
    <citation type="journal article" date="2024" name="Front Chem Biol">
        <title>Unveiling the potential of Daldinia eschscholtzii MFLUCC 19-0629 through bioactivity and bioinformatics studies for enhanced sustainable agriculture production.</title>
        <authorList>
            <person name="Brooks S."/>
            <person name="Weaver J.A."/>
            <person name="Klomchit A."/>
            <person name="Alharthi S.A."/>
            <person name="Onlamun T."/>
            <person name="Nurani R."/>
            <person name="Vong T.K."/>
            <person name="Alberti F."/>
            <person name="Greco C."/>
        </authorList>
    </citation>
    <scope>NUCLEOTIDE SEQUENCE [LARGE SCALE GENOMIC DNA]</scope>
    <source>
        <strain evidence="2">MFLUCC 19-0629</strain>
    </source>
</reference>
<dbReference type="AlphaFoldDB" id="A0AAX6MB56"/>
<dbReference type="SUPFAM" id="SSF56112">
    <property type="entry name" value="Protein kinase-like (PK-like)"/>
    <property type="match status" value="1"/>
</dbReference>
<keyword evidence="3" id="KW-1185">Reference proteome</keyword>
<evidence type="ECO:0000313" key="3">
    <source>
        <dbReference type="Proteomes" id="UP001369815"/>
    </source>
</evidence>
<proteinExistence type="predicted"/>
<dbReference type="EMBL" id="JBANMG010000008">
    <property type="protein sequence ID" value="KAK6949885.1"/>
    <property type="molecule type" value="Genomic_DNA"/>
</dbReference>
<accession>A0AAX6MB56</accession>
<evidence type="ECO:0000256" key="1">
    <source>
        <dbReference type="SAM" id="MobiDB-lite"/>
    </source>
</evidence>
<gene>
    <name evidence="2" type="ORF">Daesc_008208</name>
</gene>
<evidence type="ECO:0008006" key="4">
    <source>
        <dbReference type="Google" id="ProtNLM"/>
    </source>
</evidence>
<dbReference type="InterPro" id="IPR011009">
    <property type="entry name" value="Kinase-like_dom_sf"/>
</dbReference>
<comment type="caution">
    <text evidence="2">The sequence shown here is derived from an EMBL/GenBank/DDBJ whole genome shotgun (WGS) entry which is preliminary data.</text>
</comment>
<protein>
    <recommendedName>
        <fullName evidence="4">Protein kinase domain-containing protein</fullName>
    </recommendedName>
</protein>
<dbReference type="Proteomes" id="UP001369815">
    <property type="component" value="Unassembled WGS sequence"/>
</dbReference>
<feature type="region of interest" description="Disordered" evidence="1">
    <location>
        <begin position="231"/>
        <end position="251"/>
    </location>
</feature>
<evidence type="ECO:0000313" key="2">
    <source>
        <dbReference type="EMBL" id="KAK6949885.1"/>
    </source>
</evidence>
<organism evidence="2 3">
    <name type="scientific">Daldinia eschscholtzii</name>
    <dbReference type="NCBI Taxonomy" id="292717"/>
    <lineage>
        <taxon>Eukaryota</taxon>
        <taxon>Fungi</taxon>
        <taxon>Dikarya</taxon>
        <taxon>Ascomycota</taxon>
        <taxon>Pezizomycotina</taxon>
        <taxon>Sordariomycetes</taxon>
        <taxon>Xylariomycetidae</taxon>
        <taxon>Xylariales</taxon>
        <taxon>Hypoxylaceae</taxon>
        <taxon>Daldinia</taxon>
    </lineage>
</organism>
<sequence>MPSPPRFTSIFKYESVQLAVHGDPDREGGNANITREGFVLIKVLEQGVYLVMSIANNKFYLVKVLERRPGQDRGQLNEREFLHTTPAEVRVSSLTAQDLQQVPGVNVSLAAKLSAALGYLYLGRSQDHPRGQQDWRVAYHRAIHPSNILLHYDTPHLGAERRNVGIVEYAFPQIILSNFSQSAIHQDNNHWLQPGLHRTENRPNMWEDIYQVGCVLRLLCMTHIPPQHGIVPGSQAKDETGQSGWNDRPDSRRLNTVNAVMAINQANPQGYSDLLLDTLSEFEWATQENFHIASVGLRQNAVPDINWIVSVLQPTAEGEVHAFKSVPPKKGPGPKDYYTNVSVSWTRPLDPPPPVVVQNRQADHARFSTDLMIPGRLINPCEIHFPIPKRFNR</sequence>